<sequence>MSQSLSNKTDSASGSSESDSEERDIGMWEQSTPNQKRHAAESHGAAAAPNSPEEEEERKESQMNPERTRSGSFRNPVSWARRATKSTRHEGLVGPPTSVALQPPGSAFNCLRLSSSFTATSPRLWSGDRLARPGS</sequence>
<accession>A0A9Q0ICR2</accession>
<evidence type="ECO:0000313" key="2">
    <source>
        <dbReference type="EMBL" id="KAJ3592046.1"/>
    </source>
</evidence>
<name>A0A9Q0ICR2_9TELE</name>
<comment type="caution">
    <text evidence="2">The sequence shown here is derived from an EMBL/GenBank/DDBJ whole genome shotgun (WGS) entry which is preliminary data.</text>
</comment>
<reference evidence="2" key="1">
    <citation type="submission" date="2022-07" db="EMBL/GenBank/DDBJ databases">
        <title>Chromosome-level genome of Muraenolepis orangiensis.</title>
        <authorList>
            <person name="Kim J."/>
        </authorList>
    </citation>
    <scope>NUCLEOTIDE SEQUENCE</scope>
    <source>
        <strain evidence="2">KU_S4_2022</strain>
        <tissue evidence="2">Muscle</tissue>
    </source>
</reference>
<proteinExistence type="predicted"/>
<feature type="compositionally biased region" description="Basic and acidic residues" evidence="1">
    <location>
        <begin position="58"/>
        <end position="69"/>
    </location>
</feature>
<feature type="region of interest" description="Disordered" evidence="1">
    <location>
        <begin position="1"/>
        <end position="104"/>
    </location>
</feature>
<protein>
    <submittedName>
        <fullName evidence="2">Uncharacterized protein</fullName>
    </submittedName>
</protein>
<evidence type="ECO:0000256" key="1">
    <source>
        <dbReference type="SAM" id="MobiDB-lite"/>
    </source>
</evidence>
<organism evidence="2 3">
    <name type="scientific">Muraenolepis orangiensis</name>
    <name type="common">Patagonian moray cod</name>
    <dbReference type="NCBI Taxonomy" id="630683"/>
    <lineage>
        <taxon>Eukaryota</taxon>
        <taxon>Metazoa</taxon>
        <taxon>Chordata</taxon>
        <taxon>Craniata</taxon>
        <taxon>Vertebrata</taxon>
        <taxon>Euteleostomi</taxon>
        <taxon>Actinopterygii</taxon>
        <taxon>Neopterygii</taxon>
        <taxon>Teleostei</taxon>
        <taxon>Neoteleostei</taxon>
        <taxon>Acanthomorphata</taxon>
        <taxon>Zeiogadaria</taxon>
        <taxon>Gadariae</taxon>
        <taxon>Gadiformes</taxon>
        <taxon>Muraenolepidoidei</taxon>
        <taxon>Muraenolepididae</taxon>
        <taxon>Muraenolepis</taxon>
    </lineage>
</organism>
<evidence type="ECO:0000313" key="3">
    <source>
        <dbReference type="Proteomes" id="UP001148018"/>
    </source>
</evidence>
<dbReference type="EMBL" id="JANIIK010000113">
    <property type="protein sequence ID" value="KAJ3592046.1"/>
    <property type="molecule type" value="Genomic_DNA"/>
</dbReference>
<dbReference type="Proteomes" id="UP001148018">
    <property type="component" value="Unassembled WGS sequence"/>
</dbReference>
<dbReference type="AlphaFoldDB" id="A0A9Q0ICR2"/>
<keyword evidence="3" id="KW-1185">Reference proteome</keyword>
<gene>
    <name evidence="2" type="ORF">NHX12_007176</name>
</gene>